<dbReference type="AlphaFoldDB" id="A0AAD5EJ95"/>
<evidence type="ECO:0000256" key="8">
    <source>
        <dbReference type="ARBA" id="ARBA00022827"/>
    </source>
</evidence>
<dbReference type="InterPro" id="IPR007867">
    <property type="entry name" value="GMC_OxRtase_C"/>
</dbReference>
<reference evidence="17" key="2">
    <citation type="journal article" date="2022" name="Proc. Natl. Acad. Sci. U.S.A.">
        <title>Diploid-dominant life cycles characterize the early evolution of Fungi.</title>
        <authorList>
            <person name="Amses K.R."/>
            <person name="Simmons D.R."/>
            <person name="Longcore J.E."/>
            <person name="Mondo S.J."/>
            <person name="Seto K."/>
            <person name="Jeronimo G.H."/>
            <person name="Bonds A.E."/>
            <person name="Quandt C.A."/>
            <person name="Davis W.J."/>
            <person name="Chang Y."/>
            <person name="Federici B.A."/>
            <person name="Kuo A."/>
            <person name="LaButti K."/>
            <person name="Pangilinan J."/>
            <person name="Andreopoulos W."/>
            <person name="Tritt A."/>
            <person name="Riley R."/>
            <person name="Hundley H."/>
            <person name="Johnson J."/>
            <person name="Lipzen A."/>
            <person name="Barry K."/>
            <person name="Lang B.F."/>
            <person name="Cuomo C.A."/>
            <person name="Buchler N.E."/>
            <person name="Grigoriev I.V."/>
            <person name="Spatafora J.W."/>
            <person name="Stajich J.E."/>
            <person name="James T.Y."/>
        </authorList>
    </citation>
    <scope>NUCLEOTIDE SEQUENCE</scope>
    <source>
        <strain evidence="17">AG</strain>
    </source>
</reference>
<evidence type="ECO:0000256" key="1">
    <source>
        <dbReference type="ARBA" id="ARBA00000920"/>
    </source>
</evidence>
<accession>A0AAD5EJ95</accession>
<feature type="domain" description="Glucose-methanol-choline oxidoreductase C-terminal" evidence="16">
    <location>
        <begin position="517"/>
        <end position="664"/>
    </location>
</feature>
<keyword evidence="10 12" id="KW-0560">Oxidoreductase</keyword>
<keyword evidence="7" id="KW-0812">Transmembrane</keyword>
<comment type="catalytic activity">
    <reaction evidence="1 12">
        <text>a long-chain primary fatty alcohol + O2 = a long-chain fatty aldehyde + H2O2</text>
        <dbReference type="Rhea" id="RHEA:22756"/>
        <dbReference type="ChEBI" id="CHEBI:15379"/>
        <dbReference type="ChEBI" id="CHEBI:16240"/>
        <dbReference type="ChEBI" id="CHEBI:17176"/>
        <dbReference type="ChEBI" id="CHEBI:77396"/>
        <dbReference type="EC" id="1.1.3.20"/>
    </reaction>
</comment>
<keyword evidence="18" id="KW-1185">Reference proteome</keyword>
<comment type="subcellular location">
    <subcellularLocation>
        <location evidence="3">Membrane</location>
    </subcellularLocation>
</comment>
<feature type="active site" description="Proton acceptor" evidence="13">
    <location>
        <position position="612"/>
    </location>
</feature>
<dbReference type="GeneID" id="75909429"/>
<gene>
    <name evidence="17" type="ORF">K450DRAFT_168598</name>
</gene>
<dbReference type="EC" id="1.1.3.20" evidence="5 12"/>
<comment type="function">
    <text evidence="2">Long-chain fatty alcohol oxidase involved in the omega-oxidation pathway of lipid degradation.</text>
</comment>
<evidence type="ECO:0000256" key="11">
    <source>
        <dbReference type="ARBA" id="ARBA00023136"/>
    </source>
</evidence>
<dbReference type="SUPFAM" id="SSF51905">
    <property type="entry name" value="FAD/NAD(P)-binding domain"/>
    <property type="match status" value="1"/>
</dbReference>
<evidence type="ECO:0000256" key="9">
    <source>
        <dbReference type="ARBA" id="ARBA00022989"/>
    </source>
</evidence>
<evidence type="ECO:0000256" key="2">
    <source>
        <dbReference type="ARBA" id="ARBA00003842"/>
    </source>
</evidence>
<dbReference type="Pfam" id="PF05199">
    <property type="entry name" value="GMC_oxred_C"/>
    <property type="match status" value="1"/>
</dbReference>
<dbReference type="PANTHER" id="PTHR46056:SF12">
    <property type="entry name" value="LONG-CHAIN-ALCOHOL OXIDASE"/>
    <property type="match status" value="1"/>
</dbReference>
<evidence type="ECO:0000256" key="3">
    <source>
        <dbReference type="ARBA" id="ARBA00004370"/>
    </source>
</evidence>
<evidence type="ECO:0000256" key="5">
    <source>
        <dbReference type="ARBA" id="ARBA00013125"/>
    </source>
</evidence>
<dbReference type="EMBL" id="MU620893">
    <property type="protein sequence ID" value="KAI8584284.1"/>
    <property type="molecule type" value="Genomic_DNA"/>
</dbReference>
<dbReference type="GO" id="GO:0016020">
    <property type="term" value="C:membrane"/>
    <property type="evidence" value="ECO:0007669"/>
    <property type="project" value="UniProtKB-SubCell"/>
</dbReference>
<dbReference type="GO" id="GO:0050660">
    <property type="term" value="F:flavin adenine dinucleotide binding"/>
    <property type="evidence" value="ECO:0007669"/>
    <property type="project" value="InterPro"/>
</dbReference>
<evidence type="ECO:0000256" key="12">
    <source>
        <dbReference type="PIRNR" id="PIRNR028937"/>
    </source>
</evidence>
<dbReference type="Gene3D" id="3.50.50.60">
    <property type="entry name" value="FAD/NAD(P)-binding domain"/>
    <property type="match status" value="2"/>
</dbReference>
<dbReference type="PIRSF" id="PIRSF028937">
    <property type="entry name" value="Lg_Ch_AO"/>
    <property type="match status" value="1"/>
</dbReference>
<evidence type="ECO:0000256" key="7">
    <source>
        <dbReference type="ARBA" id="ARBA00022692"/>
    </source>
</evidence>
<evidence type="ECO:0000256" key="10">
    <source>
        <dbReference type="ARBA" id="ARBA00023002"/>
    </source>
</evidence>
<evidence type="ECO:0000313" key="18">
    <source>
        <dbReference type="Proteomes" id="UP001206595"/>
    </source>
</evidence>
<proteinExistence type="inferred from homology"/>
<evidence type="ECO:0000256" key="13">
    <source>
        <dbReference type="PIRSR" id="PIRSR028937-1"/>
    </source>
</evidence>
<name>A0AAD5EJ95_UMBRA</name>
<dbReference type="InterPro" id="IPR003953">
    <property type="entry name" value="FAD-dep_OxRdtase_2_FAD-bd"/>
</dbReference>
<evidence type="ECO:0000313" key="17">
    <source>
        <dbReference type="EMBL" id="KAI8584284.1"/>
    </source>
</evidence>
<keyword evidence="6" id="KW-0285">Flavoprotein</keyword>
<keyword evidence="11" id="KW-0472">Membrane</keyword>
<comment type="caution">
    <text evidence="17">The sequence shown here is derived from an EMBL/GenBank/DDBJ whole genome shotgun (WGS) entry which is preliminary data.</text>
</comment>
<evidence type="ECO:0000259" key="16">
    <source>
        <dbReference type="Pfam" id="PF05199"/>
    </source>
</evidence>
<organism evidence="17 18">
    <name type="scientific">Umbelopsis ramanniana AG</name>
    <dbReference type="NCBI Taxonomy" id="1314678"/>
    <lineage>
        <taxon>Eukaryota</taxon>
        <taxon>Fungi</taxon>
        <taxon>Fungi incertae sedis</taxon>
        <taxon>Mucoromycota</taxon>
        <taxon>Mucoromycotina</taxon>
        <taxon>Umbelopsidomycetes</taxon>
        <taxon>Umbelopsidales</taxon>
        <taxon>Umbelopsidaceae</taxon>
        <taxon>Umbelopsis</taxon>
    </lineage>
</organism>
<protein>
    <recommendedName>
        <fullName evidence="5 12">Long-chain-alcohol oxidase</fullName>
        <ecNumber evidence="5 12">1.1.3.20</ecNumber>
    </recommendedName>
</protein>
<evidence type="ECO:0000259" key="14">
    <source>
        <dbReference type="Pfam" id="PF00732"/>
    </source>
</evidence>
<dbReference type="Proteomes" id="UP001206595">
    <property type="component" value="Unassembled WGS sequence"/>
</dbReference>
<dbReference type="InterPro" id="IPR000172">
    <property type="entry name" value="GMC_OxRdtase_N"/>
</dbReference>
<sequence>MDTIFSSVDDSEVETLLETAKNNKGHSLSREELLSFAKAKASDFNVTDGFIDSLTRAAAQQKLGDVTFALNLLGTRAGSLALTGHFKAYKDLTRKEREEVMKKWSTSSLEMLRGLHKLFYQLTVSNIFKQMDCPLHKVMGYPGPDPHMHGEKHTSKLKERYEFLNIPEGVTELNYDVVVVGTGAGGGPVAATLAKAGKKVLVLEKAKYVHESEFELNEVHGFTNFYERGTIFSNLSGSMNIYAGSAFGGATTINWCASLKPQHFVRDEWASEGLSHFVSSKFTEQLDQVYQRIGATTKHIKHNEPNSILIEGCKRLGYPIEDIPQNVGEHPHECGWCFLGCRYNEKNGSMNTWLRDAREAGAEFVDQCYVDRVLVKKGKAVGVECTIAGNKNRKLIVHSKQVVVSAGSLNSPGVLMRSGLKNKNIGKHLHMHPCHLAFGVFPDREINLFQGSIMTALSNISENHDGTYYGAKLEVPVLHPGSFSAVVPWRGAADYKRHVLRYRNISPVLILSRDKDSEGTVTYDDNNNVIVDYNVTARDKKSILIGVEKALDVLVAAGAEELFTVQSGVDNFHFIKGEEDYGQINNKRYVAWKEKVKAYGLPDAGCGQYNAHQMGSCRMGVSPKVSVVKPGGETWEVKNLYVADASVFPSATGVNPMVTTEACALYIADTILQSDAVAPRL</sequence>
<dbReference type="PANTHER" id="PTHR46056">
    <property type="entry name" value="LONG-CHAIN-ALCOHOL OXIDASE"/>
    <property type="match status" value="1"/>
</dbReference>
<evidence type="ECO:0000259" key="15">
    <source>
        <dbReference type="Pfam" id="PF00890"/>
    </source>
</evidence>
<dbReference type="Pfam" id="PF00732">
    <property type="entry name" value="GMC_oxred_N"/>
    <property type="match status" value="1"/>
</dbReference>
<dbReference type="InterPro" id="IPR012400">
    <property type="entry name" value="Long_Oxdase"/>
</dbReference>
<keyword evidence="9" id="KW-1133">Transmembrane helix</keyword>
<dbReference type="InterPro" id="IPR036188">
    <property type="entry name" value="FAD/NAD-bd_sf"/>
</dbReference>
<evidence type="ECO:0000256" key="4">
    <source>
        <dbReference type="ARBA" id="ARBA00010790"/>
    </source>
</evidence>
<reference evidence="17" key="1">
    <citation type="submission" date="2021-06" db="EMBL/GenBank/DDBJ databases">
        <authorList>
            <consortium name="DOE Joint Genome Institute"/>
            <person name="Mondo S.J."/>
            <person name="Amses K.R."/>
            <person name="Simmons D.R."/>
            <person name="Longcore J.E."/>
            <person name="Seto K."/>
            <person name="Alves G.H."/>
            <person name="Bonds A.E."/>
            <person name="Quandt C.A."/>
            <person name="Davis W.J."/>
            <person name="Chang Y."/>
            <person name="Letcher P.M."/>
            <person name="Powell M.J."/>
            <person name="Kuo A."/>
            <person name="Labutti K."/>
            <person name="Pangilinan J."/>
            <person name="Andreopoulos W."/>
            <person name="Tritt A."/>
            <person name="Riley R."/>
            <person name="Hundley H."/>
            <person name="Johnson J."/>
            <person name="Lipzen A."/>
            <person name="Barry K."/>
            <person name="Berbee M.L."/>
            <person name="Buchler N.E."/>
            <person name="Grigoriev I.V."/>
            <person name="Spatafora J.W."/>
            <person name="Stajich J.E."/>
            <person name="James T.Y."/>
        </authorList>
    </citation>
    <scope>NUCLEOTIDE SEQUENCE</scope>
    <source>
        <strain evidence="17">AG</strain>
    </source>
</reference>
<dbReference type="RefSeq" id="XP_051449288.1">
    <property type="nucleotide sequence ID" value="XM_051584079.1"/>
</dbReference>
<feature type="domain" description="FAD-dependent oxidoreductase 2 FAD-binding" evidence="15">
    <location>
        <begin position="176"/>
        <end position="208"/>
    </location>
</feature>
<feature type="domain" description="Glucose-methanol-choline oxidoreductase N-terminal" evidence="14">
    <location>
        <begin position="224"/>
        <end position="434"/>
    </location>
</feature>
<comment type="similarity">
    <text evidence="4 12">Belongs to the GMC oxidoreductase family.</text>
</comment>
<evidence type="ECO:0000256" key="6">
    <source>
        <dbReference type="ARBA" id="ARBA00022630"/>
    </source>
</evidence>
<dbReference type="Pfam" id="PF00890">
    <property type="entry name" value="FAD_binding_2"/>
    <property type="match status" value="1"/>
</dbReference>
<keyword evidence="8" id="KW-0274">FAD</keyword>
<dbReference type="GO" id="GO:0046577">
    <property type="term" value="F:long-chain-alcohol oxidase activity"/>
    <property type="evidence" value="ECO:0007669"/>
    <property type="project" value="UniProtKB-EC"/>
</dbReference>